<name>A0ABR0NZE2_GOSAR</name>
<gene>
    <name evidence="1" type="ORF">PVK06_025833</name>
</gene>
<sequence length="148" mass="17447">MEKLLDRSMFTLYVNFSLPCFDVHLHMKMKKKNKIVSSFQFLRRVVKEYRATMKEHYKAISLEFSKCQSFVFAQCHVSQMSDVVDAFVKGDQDQANKILEQEVRIRANNFQSIEFRFVPHQGNPMAHTLAKEGRRVDEPSVWVEEALR</sequence>
<dbReference type="Proteomes" id="UP001358586">
    <property type="component" value="Chromosome 8"/>
</dbReference>
<dbReference type="EMBL" id="JARKNE010000008">
    <property type="protein sequence ID" value="KAK5810521.1"/>
    <property type="molecule type" value="Genomic_DNA"/>
</dbReference>
<evidence type="ECO:0000313" key="2">
    <source>
        <dbReference type="Proteomes" id="UP001358586"/>
    </source>
</evidence>
<proteinExistence type="predicted"/>
<protein>
    <recommendedName>
        <fullName evidence="3">RNase H type-1 domain-containing protein</fullName>
    </recommendedName>
</protein>
<evidence type="ECO:0008006" key="3">
    <source>
        <dbReference type="Google" id="ProtNLM"/>
    </source>
</evidence>
<keyword evidence="2" id="KW-1185">Reference proteome</keyword>
<accession>A0ABR0NZE2</accession>
<evidence type="ECO:0000313" key="1">
    <source>
        <dbReference type="EMBL" id="KAK5810521.1"/>
    </source>
</evidence>
<reference evidence="1 2" key="1">
    <citation type="submission" date="2023-03" db="EMBL/GenBank/DDBJ databases">
        <title>WGS of Gossypium arboreum.</title>
        <authorList>
            <person name="Yu D."/>
        </authorList>
    </citation>
    <scope>NUCLEOTIDE SEQUENCE [LARGE SCALE GENOMIC DNA]</scope>
    <source>
        <tissue evidence="1">Leaf</tissue>
    </source>
</reference>
<comment type="caution">
    <text evidence="1">The sequence shown here is derived from an EMBL/GenBank/DDBJ whole genome shotgun (WGS) entry which is preliminary data.</text>
</comment>
<organism evidence="1 2">
    <name type="scientific">Gossypium arboreum</name>
    <name type="common">Tree cotton</name>
    <name type="synonym">Gossypium nanking</name>
    <dbReference type="NCBI Taxonomy" id="29729"/>
    <lineage>
        <taxon>Eukaryota</taxon>
        <taxon>Viridiplantae</taxon>
        <taxon>Streptophyta</taxon>
        <taxon>Embryophyta</taxon>
        <taxon>Tracheophyta</taxon>
        <taxon>Spermatophyta</taxon>
        <taxon>Magnoliopsida</taxon>
        <taxon>eudicotyledons</taxon>
        <taxon>Gunneridae</taxon>
        <taxon>Pentapetalae</taxon>
        <taxon>rosids</taxon>
        <taxon>malvids</taxon>
        <taxon>Malvales</taxon>
        <taxon>Malvaceae</taxon>
        <taxon>Malvoideae</taxon>
        <taxon>Gossypium</taxon>
    </lineage>
</organism>